<reference evidence="6" key="1">
    <citation type="submission" date="2022-08" db="EMBL/GenBank/DDBJ databases">
        <authorList>
            <person name="Wang H."/>
        </authorList>
    </citation>
    <scope>NUCLEOTIDE SEQUENCE</scope>
    <source>
        <strain evidence="6">PS10</strain>
    </source>
</reference>
<keyword evidence="3 5" id="KW-0732">Signal</keyword>
<dbReference type="PRINTS" id="PR00690">
    <property type="entry name" value="ADHESNFAMILY"/>
</dbReference>
<proteinExistence type="inferred from homology"/>
<evidence type="ECO:0000256" key="5">
    <source>
        <dbReference type="SAM" id="SignalP"/>
    </source>
</evidence>
<evidence type="ECO:0000256" key="1">
    <source>
        <dbReference type="ARBA" id="ARBA00011028"/>
    </source>
</evidence>
<sequence length="289" mass="33212">MKKFLFFTLFLAVGAFAKPQVSTSILPTKFFIEQIAGDTIDVNVLVNQGADPHTYEPKPKQMIALEKSEIYFAVGIEFENTWLERFSKSYPNLKIVKTDANINKISMPSHNHDHHEDHKHDHDHDDLGLDPHIWLDPVLVKTQAQNIANALISHLPEHKAQYEANLKNFLNSLDELDLFIKTELKNLKNREFIVYHPSWGYFAKRYDLTQIAIEIEGKEPKPTQLAELIDEAKEHKIGVIFVAPNFSQKSANLIAKQTNANVVLIDQLPYKWDDEMRKTAKIFANSLKN</sequence>
<keyword evidence="7" id="KW-1185">Reference proteome</keyword>
<dbReference type="InterPro" id="IPR050492">
    <property type="entry name" value="Bact_metal-bind_prot9"/>
</dbReference>
<evidence type="ECO:0000313" key="6">
    <source>
        <dbReference type="EMBL" id="MDL0089794.1"/>
    </source>
</evidence>
<dbReference type="InterPro" id="IPR006128">
    <property type="entry name" value="Lipoprotein_PsaA-like"/>
</dbReference>
<dbReference type="PANTHER" id="PTHR42953">
    <property type="entry name" value="HIGH-AFFINITY ZINC UPTAKE SYSTEM PROTEIN ZNUA-RELATED"/>
    <property type="match status" value="1"/>
</dbReference>
<dbReference type="InterPro" id="IPR006129">
    <property type="entry name" value="AdhesinB"/>
</dbReference>
<comment type="caution">
    <text evidence="6">The sequence shown here is derived from an EMBL/GenBank/DDBJ whole genome shotgun (WGS) entry which is preliminary data.</text>
</comment>
<comment type="similarity">
    <text evidence="1 4">Belongs to the bacterial solute-binding protein 9 family.</text>
</comment>
<dbReference type="EMBL" id="JANURM010000021">
    <property type="protein sequence ID" value="MDL0089794.1"/>
    <property type="molecule type" value="Genomic_DNA"/>
</dbReference>
<keyword evidence="2 4" id="KW-0813">Transport</keyword>
<evidence type="ECO:0000313" key="7">
    <source>
        <dbReference type="Proteomes" id="UP001173801"/>
    </source>
</evidence>
<reference evidence="6" key="2">
    <citation type="journal article" date="2023" name="Microorganisms">
        <title>Isolation and Genomic Characteristics of Cat-Borne Campylobacter felis sp. nov. and Sheep-Borne Campylobacter ovis sp. nov.</title>
        <authorList>
            <person name="Wang H."/>
            <person name="Li Y."/>
            <person name="Gu Y."/>
            <person name="Zhou G."/>
            <person name="Chen X."/>
            <person name="Zhang X."/>
            <person name="Shao Z."/>
            <person name="Zhang J."/>
            <person name="Zhang M."/>
        </authorList>
    </citation>
    <scope>NUCLEOTIDE SEQUENCE</scope>
    <source>
        <strain evidence="6">PS10</strain>
    </source>
</reference>
<gene>
    <name evidence="6" type="ORF">NYG85_10525</name>
</gene>
<dbReference type="SUPFAM" id="SSF53807">
    <property type="entry name" value="Helical backbone' metal receptor"/>
    <property type="match status" value="1"/>
</dbReference>
<dbReference type="Gene3D" id="3.40.50.1980">
    <property type="entry name" value="Nitrogenase molybdenum iron protein domain"/>
    <property type="match status" value="2"/>
</dbReference>
<evidence type="ECO:0000256" key="3">
    <source>
        <dbReference type="ARBA" id="ARBA00022729"/>
    </source>
</evidence>
<evidence type="ECO:0000256" key="2">
    <source>
        <dbReference type="ARBA" id="ARBA00022448"/>
    </source>
</evidence>
<name>A0ABT7HTU1_9BACT</name>
<dbReference type="PANTHER" id="PTHR42953:SF3">
    <property type="entry name" value="HIGH-AFFINITY ZINC UPTAKE SYSTEM PROTEIN ZNUA"/>
    <property type="match status" value="1"/>
</dbReference>
<dbReference type="PRINTS" id="PR00691">
    <property type="entry name" value="ADHESINB"/>
</dbReference>
<evidence type="ECO:0000256" key="4">
    <source>
        <dbReference type="RuleBase" id="RU003512"/>
    </source>
</evidence>
<protein>
    <submittedName>
        <fullName evidence="6">Zinc ABC transporter substrate-binding protein</fullName>
    </submittedName>
</protein>
<accession>A0ABT7HTU1</accession>
<dbReference type="RefSeq" id="WP_284938534.1">
    <property type="nucleotide sequence ID" value="NZ_JANURM010000021.1"/>
</dbReference>
<dbReference type="Proteomes" id="UP001173801">
    <property type="component" value="Unassembled WGS sequence"/>
</dbReference>
<feature type="chain" id="PRO_5045094041" evidence="5">
    <location>
        <begin position="18"/>
        <end position="289"/>
    </location>
</feature>
<feature type="signal peptide" evidence="5">
    <location>
        <begin position="1"/>
        <end position="17"/>
    </location>
</feature>
<dbReference type="Pfam" id="PF01297">
    <property type="entry name" value="ZnuA"/>
    <property type="match status" value="1"/>
</dbReference>
<organism evidence="6 7">
    <name type="scientific">Campylobacter gastrosuis</name>
    <dbReference type="NCBI Taxonomy" id="2974576"/>
    <lineage>
        <taxon>Bacteria</taxon>
        <taxon>Pseudomonadati</taxon>
        <taxon>Campylobacterota</taxon>
        <taxon>Epsilonproteobacteria</taxon>
        <taxon>Campylobacterales</taxon>
        <taxon>Campylobacteraceae</taxon>
        <taxon>Campylobacter</taxon>
    </lineage>
</organism>
<dbReference type="InterPro" id="IPR006127">
    <property type="entry name" value="ZnuA-like"/>
</dbReference>